<dbReference type="PANTHER" id="PTHR35568">
    <property type="entry name" value="TRANSCRIPTIONAL REGULATOR DAUR"/>
    <property type="match status" value="1"/>
</dbReference>
<dbReference type="Proteomes" id="UP001652431">
    <property type="component" value="Unassembled WGS sequence"/>
</dbReference>
<dbReference type="InterPro" id="IPR013559">
    <property type="entry name" value="YheO"/>
</dbReference>
<dbReference type="RefSeq" id="WP_158369370.1">
    <property type="nucleotide sequence ID" value="NZ_JAOQJU010000005.1"/>
</dbReference>
<dbReference type="EMBL" id="JAOQJU010000005">
    <property type="protein sequence ID" value="MCU6686289.1"/>
    <property type="molecule type" value="Genomic_DNA"/>
</dbReference>
<dbReference type="PANTHER" id="PTHR35568:SF1">
    <property type="entry name" value="TRANSCRIPTIONAL REGULATOR DAUR"/>
    <property type="match status" value="1"/>
</dbReference>
<protein>
    <submittedName>
        <fullName evidence="3">PAS domain-containing protein</fullName>
    </submittedName>
</protein>
<dbReference type="Pfam" id="PF13309">
    <property type="entry name" value="HTH_22"/>
    <property type="match status" value="1"/>
</dbReference>
<keyword evidence="4" id="KW-1185">Reference proteome</keyword>
<evidence type="ECO:0000313" key="4">
    <source>
        <dbReference type="Proteomes" id="UP001652431"/>
    </source>
</evidence>
<evidence type="ECO:0000313" key="3">
    <source>
        <dbReference type="EMBL" id="MCU6686289.1"/>
    </source>
</evidence>
<name>A0ABT2RLJ6_9FIRM</name>
<dbReference type="InterPro" id="IPR039446">
    <property type="entry name" value="DauR-like"/>
</dbReference>
<organism evidence="3 4">
    <name type="scientific">Dorea acetigenes</name>
    <dbReference type="NCBI Taxonomy" id="2981787"/>
    <lineage>
        <taxon>Bacteria</taxon>
        <taxon>Bacillati</taxon>
        <taxon>Bacillota</taxon>
        <taxon>Clostridia</taxon>
        <taxon>Lachnospirales</taxon>
        <taxon>Lachnospiraceae</taxon>
        <taxon>Dorea</taxon>
    </lineage>
</organism>
<dbReference type="InterPro" id="IPR039445">
    <property type="entry name" value="DauR-like_HTH"/>
</dbReference>
<dbReference type="Pfam" id="PF08348">
    <property type="entry name" value="PAS_6"/>
    <property type="match status" value="1"/>
</dbReference>
<feature type="domain" description="YheO-like" evidence="1">
    <location>
        <begin position="15"/>
        <end position="121"/>
    </location>
</feature>
<comment type="caution">
    <text evidence="3">The sequence shown here is derived from an EMBL/GenBank/DDBJ whole genome shotgun (WGS) entry which is preliminary data.</text>
</comment>
<feature type="domain" description="Transcriptional regulator DauR-like HTH" evidence="2">
    <location>
        <begin position="160"/>
        <end position="217"/>
    </location>
</feature>
<evidence type="ECO:0000259" key="2">
    <source>
        <dbReference type="Pfam" id="PF13309"/>
    </source>
</evidence>
<proteinExistence type="predicted"/>
<sequence length="221" mass="24873">MKTNCILTETDRLILNSYKNLIKGLADYLGPGYELILHNLESYDKSVIAIANGHYTGRKVGSPITDMALNMLKNIEENASGDNITYFTTNKNNKPMKSTTIIIRGEENKIIGLLCINFYLDVPFSKIIDGFTSPPRQSSGTELVNEEFFEDSHELMLHLINNAKEKVMNDASIISTNKNKAIISILYEKGLFNFKDSVQFIADTLNISKNTVYLHLRNLNG</sequence>
<gene>
    <name evidence="3" type="ORF">OCV99_06910</name>
</gene>
<reference evidence="3 4" key="1">
    <citation type="journal article" date="2021" name="ISME Commun">
        <title>Automated analysis of genomic sequences facilitates high-throughput and comprehensive description of bacteria.</title>
        <authorList>
            <person name="Hitch T.C.A."/>
        </authorList>
    </citation>
    <scope>NUCLEOTIDE SEQUENCE [LARGE SCALE GENOMIC DNA]</scope>
    <source>
        <strain evidence="3 4">Sanger_03</strain>
    </source>
</reference>
<accession>A0ABT2RLJ6</accession>
<evidence type="ECO:0000259" key="1">
    <source>
        <dbReference type="Pfam" id="PF08348"/>
    </source>
</evidence>